<reference evidence="2" key="1">
    <citation type="submission" date="2023-06" db="EMBL/GenBank/DDBJ databases">
        <title>Conoideocrella luteorostrata (Hypocreales: Clavicipitaceae), a potential biocontrol fungus for elongate hemlock scale in United States Christmas tree production areas.</title>
        <authorList>
            <person name="Barrett H."/>
            <person name="Lovett B."/>
            <person name="Macias A.M."/>
            <person name="Stajich J.E."/>
            <person name="Kasson M.T."/>
        </authorList>
    </citation>
    <scope>NUCLEOTIDE SEQUENCE</scope>
    <source>
        <strain evidence="2">ARSEF 14590</strain>
    </source>
</reference>
<gene>
    <name evidence="2" type="ORF">QQS21_006003</name>
</gene>
<keyword evidence="1" id="KW-0732">Signal</keyword>
<organism evidence="2 3">
    <name type="scientific">Conoideocrella luteorostrata</name>
    <dbReference type="NCBI Taxonomy" id="1105319"/>
    <lineage>
        <taxon>Eukaryota</taxon>
        <taxon>Fungi</taxon>
        <taxon>Dikarya</taxon>
        <taxon>Ascomycota</taxon>
        <taxon>Pezizomycotina</taxon>
        <taxon>Sordariomycetes</taxon>
        <taxon>Hypocreomycetidae</taxon>
        <taxon>Hypocreales</taxon>
        <taxon>Clavicipitaceae</taxon>
        <taxon>Conoideocrella</taxon>
    </lineage>
</organism>
<name>A0AAJ0CQT6_9HYPO</name>
<evidence type="ECO:0000256" key="1">
    <source>
        <dbReference type="SAM" id="SignalP"/>
    </source>
</evidence>
<sequence>MKLCIFAITAIPLKAGLATVVVGASVAINPVSKCTVYADAGCRGLRQTGTGCITGAFKSLACNAQGPSQHIMQLYRYLFAAISIFALLGNGGHVEKFQRSHGEENYQVLKRALRGKKIFLTRTYALYEFWTISGQPAVMKHFTHNALVVGIVVDTENGTEFLAERFHMSKDHEGSSGSVHGDVTKAARNKNWWANHYRDGEQWRKTRPKNMYRLAGYVGDYSGDAIQTFGKFLENPAIPS</sequence>
<keyword evidence="3" id="KW-1185">Reference proteome</keyword>
<accession>A0AAJ0CQT6</accession>
<dbReference type="Proteomes" id="UP001251528">
    <property type="component" value="Unassembled WGS sequence"/>
</dbReference>
<comment type="caution">
    <text evidence="2">The sequence shown here is derived from an EMBL/GenBank/DDBJ whole genome shotgun (WGS) entry which is preliminary data.</text>
</comment>
<feature type="chain" id="PRO_5042492721" evidence="1">
    <location>
        <begin position="19"/>
        <end position="240"/>
    </location>
</feature>
<feature type="signal peptide" evidence="1">
    <location>
        <begin position="1"/>
        <end position="18"/>
    </location>
</feature>
<protein>
    <submittedName>
        <fullName evidence="2">Uncharacterized protein</fullName>
    </submittedName>
</protein>
<evidence type="ECO:0000313" key="3">
    <source>
        <dbReference type="Proteomes" id="UP001251528"/>
    </source>
</evidence>
<dbReference type="EMBL" id="JASWJB010000106">
    <property type="protein sequence ID" value="KAK2597379.1"/>
    <property type="molecule type" value="Genomic_DNA"/>
</dbReference>
<dbReference type="AlphaFoldDB" id="A0AAJ0CQT6"/>
<proteinExistence type="predicted"/>
<evidence type="ECO:0000313" key="2">
    <source>
        <dbReference type="EMBL" id="KAK2597379.1"/>
    </source>
</evidence>